<organismHost>
    <name type="scientific">Paramecium bursaria</name>
    <dbReference type="NCBI Taxonomy" id="74790"/>
</organismHost>
<feature type="binding site" evidence="2">
    <location>
        <position position="51"/>
    </location>
    <ligand>
        <name>AMP</name>
        <dbReference type="ChEBI" id="CHEBI:456215"/>
    </ligand>
</feature>
<evidence type="ECO:0000313" key="1">
    <source>
        <dbReference type="EMBL" id="ABU44203.1"/>
    </source>
</evidence>
<gene>
    <name evidence="1" type="primary">C658R</name>
    <name evidence="1" type="ORF">AR158_C658R</name>
</gene>
<reference evidence="1" key="2">
    <citation type="journal article" date="2007" name="Virology">
        <title>Sequence and annotation of the 369-kb NY-2A and the 345-kb AR158 viruses that infect Chlorella NC64A.</title>
        <authorList>
            <person name="Fitzgerald L.A."/>
            <person name="Graves M.V."/>
            <person name="Li X."/>
            <person name="Feldblyum T."/>
            <person name="Nierman W.C."/>
            <person name="Van Etten J.L."/>
        </authorList>
    </citation>
    <scope>NUCLEOTIDE SEQUENCE</scope>
    <source>
        <strain evidence="1">AR158</strain>
    </source>
</reference>
<dbReference type="EMBL" id="DQ491003">
    <property type="protein sequence ID" value="ABU44203.1"/>
    <property type="molecule type" value="Genomic_DNA"/>
</dbReference>
<keyword evidence="2" id="KW-0547">Nucleotide-binding</keyword>
<protein>
    <submittedName>
        <fullName evidence="1">Uncharacterized protein</fullName>
    </submittedName>
</protein>
<organism evidence="1">
    <name type="scientific">Paramecium bursaria Chlorella virus AR158</name>
    <name type="common">PBCV-AR158</name>
    <dbReference type="NCBI Taxonomy" id="380598"/>
    <lineage>
        <taxon>Viruses</taxon>
        <taxon>Varidnaviria</taxon>
        <taxon>Bamfordvirae</taxon>
        <taxon>Nucleocytoviricota</taxon>
        <taxon>Megaviricetes</taxon>
        <taxon>Algavirales</taxon>
        <taxon>Phycodnaviridae</taxon>
        <taxon>Chlorovirus</taxon>
    </lineage>
</organism>
<reference evidence="2" key="1">
    <citation type="journal article" date="2000" name="Mol. Cell">
        <title>Crystal structure of eukaryotic DNA ligase-adenylate illuminates the mechanism of nick sensing and strand joining.</title>
        <authorList>
            <person name="Odell M."/>
            <person name="Sriskanda V."/>
            <person name="Shuman S."/>
            <person name="Nikolov D.B."/>
        </authorList>
    </citation>
    <scope>X-RAY CRYSTALLOGRAPHY (2.00 ANGSTROMS) OF 27-322 IN COMPLEX WITH AMP</scope>
</reference>
<accession>A0ACD6B8E9</accession>
<evidence type="ECO:0007829" key="2">
    <source>
        <dbReference type="PDB" id="1FVI"/>
    </source>
</evidence>
<feature type="binding site" evidence="2">
    <location>
        <position position="53"/>
    </location>
    <ligand>
        <name>AMP</name>
        <dbReference type="ChEBI" id="CHEBI:456215"/>
    </ligand>
</feature>
<accession>A7RCB1</accession>
<keyword evidence="2" id="KW-0002">3D-structure</keyword>
<feature type="binding site" evidence="2">
    <location>
        <position position="52"/>
    </location>
    <ligand>
        <name>AMP</name>
        <dbReference type="ChEBI" id="CHEBI:456215"/>
        <note>covalent</note>
    </ligand>
</feature>
<sequence length="323" mass="37213">MTNDTRINSRIFISGCIRHNHNITSMTITKPLLAATLENIDDVKFPCFVTPKIDGIRSLKQQQMLSRTFKPIRNSVMNKLLSELLPEGADGEICIEDSTFQATTSAVMTGHKVYDEKFSYYWFDYVVDDPMKSYTDRVNDMKKYVDDHPHILEHEQVKIIPLIPVEINNIDELSQYERDVLAKGFEGVMIRRPDGKYKFGRSTLKEGILLKMKQFKDAEATIISMSPRLKNTNAKSKDNLGYSKRSTHKSGKVEEETMGSIEVDYDGVVFSIGTGFDDEQRKHFWENKDSYIGKLLKFKYFEMGSKDAPRFPVFIGIRHEEDC</sequence>
<proteinExistence type="evidence at protein level"/>
<dbReference type="PDB" id="1FVI">
    <property type="method" value="X-ray"/>
    <property type="resolution" value="2.00 A"/>
    <property type="chains" value="A=27-322"/>
</dbReference>
<name>A0ACD6B8E9_PBCVA</name>
<feature type="binding site" evidence="2">
    <location>
        <position position="211"/>
    </location>
    <ligand>
        <name>AMP</name>
        <dbReference type="ChEBI" id="CHEBI:456215"/>
    </ligand>
</feature>